<gene>
    <name evidence="2" type="ORF">HETIRDRAFT_147051</name>
</gene>
<accession>W4K474</accession>
<dbReference type="AlphaFoldDB" id="W4K474"/>
<dbReference type="PANTHER" id="PTHR35870">
    <property type="entry name" value="PROTEIN, PUTATIVE (AFU_ORTHOLOGUE AFUA_5G03330)-RELATED"/>
    <property type="match status" value="1"/>
</dbReference>
<dbReference type="HOGENOM" id="CLU_019145_1_0_1"/>
<dbReference type="EMBL" id="KI925460">
    <property type="protein sequence ID" value="ETW80145.1"/>
    <property type="molecule type" value="Genomic_DNA"/>
</dbReference>
<dbReference type="Pfam" id="PF14027">
    <property type="entry name" value="Questin_oxidase"/>
    <property type="match status" value="1"/>
</dbReference>
<keyword evidence="3" id="KW-1185">Reference proteome</keyword>
<dbReference type="RefSeq" id="XP_009548662.1">
    <property type="nucleotide sequence ID" value="XM_009550367.1"/>
</dbReference>
<dbReference type="GO" id="GO:0016491">
    <property type="term" value="F:oxidoreductase activity"/>
    <property type="evidence" value="ECO:0007669"/>
    <property type="project" value="UniProtKB-KW"/>
</dbReference>
<dbReference type="GeneID" id="20667180"/>
<protein>
    <submittedName>
        <fullName evidence="2">Rhomboid-7 peptidase</fullName>
    </submittedName>
</protein>
<evidence type="ECO:0000256" key="1">
    <source>
        <dbReference type="ARBA" id="ARBA00023002"/>
    </source>
</evidence>
<organism evidence="2 3">
    <name type="scientific">Heterobasidion irregulare (strain TC 32-1)</name>
    <dbReference type="NCBI Taxonomy" id="747525"/>
    <lineage>
        <taxon>Eukaryota</taxon>
        <taxon>Fungi</taxon>
        <taxon>Dikarya</taxon>
        <taxon>Basidiomycota</taxon>
        <taxon>Agaricomycotina</taxon>
        <taxon>Agaricomycetes</taxon>
        <taxon>Russulales</taxon>
        <taxon>Bondarzewiaceae</taxon>
        <taxon>Heterobasidion</taxon>
        <taxon>Heterobasidion annosum species complex</taxon>
    </lineage>
</organism>
<dbReference type="OrthoDB" id="10004862at2759"/>
<keyword evidence="1" id="KW-0560">Oxidoreductase</keyword>
<dbReference type="KEGG" id="hir:HETIRDRAFT_147051"/>
<dbReference type="Proteomes" id="UP000030671">
    <property type="component" value="Unassembled WGS sequence"/>
</dbReference>
<name>W4K474_HETIT</name>
<dbReference type="PANTHER" id="PTHR35870:SF1">
    <property type="entry name" value="PROTEIN, PUTATIVE (AFU_ORTHOLOGUE AFUA_5G03330)-RELATED"/>
    <property type="match status" value="1"/>
</dbReference>
<dbReference type="eggNOG" id="ENOG502S69W">
    <property type="taxonomic scope" value="Eukaryota"/>
</dbReference>
<sequence>MSSTDSILDKLYTLPLLKGTFSLSGSTDESAKKLLEKLRDNHVKWHPHFDSRGFHNHLTHHLITIYGLGASAPLIEAANETHMYQKPAFASPSPITEENFIEHIGDLNYYDSYLKFFSAYVLDHTPVETIDRFIFSPEFNYIPNLDAGKKQPAMLERFESGLLHPMIHSACGLEFGILGQLAEGLAQTATHPDHQTRLFPPALFNQDAANSILKNFASLALSSSSPTAPLRPTFTFHQRVLEEPAFAPGAAVSPDVMYKFEPVLEKVGDRIHQLVTEWYEGWLRGADSEAEIERRLEIMMEEVVFGNVMWFGISGWAWRGNGGAGKEFNADFFAAHFATSTLFLPLFIIPGTSSMLSPPLSLANRLLLLRTYLSVNTAWYISRGRSSLPIGEFFDATSSYLSAPLPPQRKSTVPLEERTPAFWPGEVLKSGGNPWLRILQNSIVHPDMHLCKLQRSLAYWAGKYGSRPAEYFSSAHGGLVGAERLDGTLFLRVAGLTEQRMGFANEGDELGLWDRVAFYEGRKVDPKMMQ</sequence>
<proteinExistence type="predicted"/>
<evidence type="ECO:0000313" key="2">
    <source>
        <dbReference type="EMBL" id="ETW80145.1"/>
    </source>
</evidence>
<evidence type="ECO:0000313" key="3">
    <source>
        <dbReference type="Proteomes" id="UP000030671"/>
    </source>
</evidence>
<dbReference type="InterPro" id="IPR025337">
    <property type="entry name" value="Questin_oxidase-like"/>
</dbReference>
<dbReference type="InParanoid" id="W4K474"/>
<reference evidence="2 3" key="1">
    <citation type="journal article" date="2012" name="New Phytol.">
        <title>Insight into trade-off between wood decay and parasitism from the genome of a fungal forest pathogen.</title>
        <authorList>
            <person name="Olson A."/>
            <person name="Aerts A."/>
            <person name="Asiegbu F."/>
            <person name="Belbahri L."/>
            <person name="Bouzid O."/>
            <person name="Broberg A."/>
            <person name="Canback B."/>
            <person name="Coutinho P.M."/>
            <person name="Cullen D."/>
            <person name="Dalman K."/>
            <person name="Deflorio G."/>
            <person name="van Diepen L.T."/>
            <person name="Dunand C."/>
            <person name="Duplessis S."/>
            <person name="Durling M."/>
            <person name="Gonthier P."/>
            <person name="Grimwood J."/>
            <person name="Fossdal C.G."/>
            <person name="Hansson D."/>
            <person name="Henrissat B."/>
            <person name="Hietala A."/>
            <person name="Himmelstrand K."/>
            <person name="Hoffmeister D."/>
            <person name="Hogberg N."/>
            <person name="James T.Y."/>
            <person name="Karlsson M."/>
            <person name="Kohler A."/>
            <person name="Kues U."/>
            <person name="Lee Y.H."/>
            <person name="Lin Y.C."/>
            <person name="Lind M."/>
            <person name="Lindquist E."/>
            <person name="Lombard V."/>
            <person name="Lucas S."/>
            <person name="Lunden K."/>
            <person name="Morin E."/>
            <person name="Murat C."/>
            <person name="Park J."/>
            <person name="Raffaello T."/>
            <person name="Rouze P."/>
            <person name="Salamov A."/>
            <person name="Schmutz J."/>
            <person name="Solheim H."/>
            <person name="Stahlberg J."/>
            <person name="Velez H."/>
            <person name="de Vries R.P."/>
            <person name="Wiebenga A."/>
            <person name="Woodward S."/>
            <person name="Yakovlev I."/>
            <person name="Garbelotto M."/>
            <person name="Martin F."/>
            <person name="Grigoriev I.V."/>
            <person name="Stenlid J."/>
        </authorList>
    </citation>
    <scope>NUCLEOTIDE SEQUENCE [LARGE SCALE GENOMIC DNA]</scope>
    <source>
        <strain evidence="2 3">TC 32-1</strain>
    </source>
</reference>